<proteinExistence type="predicted"/>
<comment type="caution">
    <text evidence="3">The sequence shown here is derived from an EMBL/GenBank/DDBJ whole genome shotgun (WGS) entry which is preliminary data.</text>
</comment>
<feature type="compositionally biased region" description="Low complexity" evidence="1">
    <location>
        <begin position="211"/>
        <end position="229"/>
    </location>
</feature>
<sequence>MVSELAGTAISTSSSRQSTILGTEEMRRQWTSVTRHLDTDLILWTEAMATAEENAAQEVCAAACPRATGKKRDLQQFNDTVAEESILRPTTVALVALQRLTESHCPDGTRGVILDEMSALKKTRIVSVREYTRSFRKLGRMLNYITDNEAIPTSDVIRMYKNGMPIDWQIEVNRLSRSWEYNDLVHQFERVERNEQEEVLRNGGRGSHSRAGQSAQQQQKGKSQEQGQAPRQNNQNSQSRGHPRQQHNNGNNGKYYKFCKRNNHSDAECFRNPESPAYRPRRPNNRGSGTNKNRNNGGSDRAFAAMQEQVAEMAAMMQEMKRHQAEELSALRFYRQDELSVMTDDELVDEQPPNDKRTEILAPLRQQRAAPAGQKPCLETEFRFGEQTFRALLDTGCTRSAIDQRIANIVTKGLKLRHQEGSYLMANCSVQKTTHVADTVFCLPAFSSKRVCAYTLRLVDGLLHPVILGTDFLSSHGIDILFSTNCLEWDDIRVPMHVPPPPAAKVGASAPMLGPQPPVANADKTELDVDSMVEVAVSQLVEALDPLMMIDGKMLSPSERVEVGQLVEGFLHVCSGGLGKIKAKPYVVPLKPEAKPFACRPYPIPQVHLEATKREIYRLVKLGTLFPNNDSECASPAFVIPKKDGSVRLSIMNVMLGDLDGVWAYLDDVLILSDSFKEHLELLRHVFERFEEFGLTIHPRKSKLFTTSTDYLGYRISTTGIQPLHNKVEAIAKIASPRTRRELRRFIGMVNYYRDMWPRRAAILSPLTALMSP</sequence>
<feature type="region of interest" description="Disordered" evidence="1">
    <location>
        <begin position="270"/>
        <end position="299"/>
    </location>
</feature>
<dbReference type="Pfam" id="PF00078">
    <property type="entry name" value="RVT_1"/>
    <property type="match status" value="1"/>
</dbReference>
<evidence type="ECO:0000313" key="3">
    <source>
        <dbReference type="EMBL" id="GMF38602.1"/>
    </source>
</evidence>
<dbReference type="InterPro" id="IPR000477">
    <property type="entry name" value="RT_dom"/>
</dbReference>
<organism evidence="3 4">
    <name type="scientific">Phytophthora fragariaefolia</name>
    <dbReference type="NCBI Taxonomy" id="1490495"/>
    <lineage>
        <taxon>Eukaryota</taxon>
        <taxon>Sar</taxon>
        <taxon>Stramenopiles</taxon>
        <taxon>Oomycota</taxon>
        <taxon>Peronosporomycetes</taxon>
        <taxon>Peronosporales</taxon>
        <taxon>Peronosporaceae</taxon>
        <taxon>Phytophthora</taxon>
    </lineage>
</organism>
<gene>
    <name evidence="3" type="ORF">Pfra01_001118800</name>
</gene>
<dbReference type="InterPro" id="IPR021109">
    <property type="entry name" value="Peptidase_aspartic_dom_sf"/>
</dbReference>
<evidence type="ECO:0000256" key="1">
    <source>
        <dbReference type="SAM" id="MobiDB-lite"/>
    </source>
</evidence>
<dbReference type="OrthoDB" id="126300at2759"/>
<feature type="domain" description="Reverse transcriptase" evidence="2">
    <location>
        <begin position="651"/>
        <end position="716"/>
    </location>
</feature>
<evidence type="ECO:0000313" key="4">
    <source>
        <dbReference type="Proteomes" id="UP001165121"/>
    </source>
</evidence>
<feature type="region of interest" description="Disordered" evidence="1">
    <location>
        <begin position="195"/>
        <end position="258"/>
    </location>
</feature>
<accession>A0A9W6XGE8</accession>
<keyword evidence="4" id="KW-1185">Reference proteome</keyword>
<dbReference type="Gene3D" id="3.30.70.270">
    <property type="match status" value="2"/>
</dbReference>
<dbReference type="CDD" id="cd00303">
    <property type="entry name" value="retropepsin_like"/>
    <property type="match status" value="1"/>
</dbReference>
<feature type="region of interest" description="Disordered" evidence="1">
    <location>
        <begin position="1"/>
        <end position="23"/>
    </location>
</feature>
<protein>
    <submittedName>
        <fullName evidence="3">Unnamed protein product</fullName>
    </submittedName>
</protein>
<dbReference type="PANTHER" id="PTHR33064">
    <property type="entry name" value="POL PROTEIN"/>
    <property type="match status" value="1"/>
</dbReference>
<dbReference type="Proteomes" id="UP001165121">
    <property type="component" value="Unassembled WGS sequence"/>
</dbReference>
<dbReference type="SUPFAM" id="SSF56672">
    <property type="entry name" value="DNA/RNA polymerases"/>
    <property type="match status" value="1"/>
</dbReference>
<dbReference type="Gene3D" id="2.40.70.10">
    <property type="entry name" value="Acid Proteases"/>
    <property type="match status" value="1"/>
</dbReference>
<name>A0A9W6XGE8_9STRA</name>
<feature type="compositionally biased region" description="Polar residues" evidence="1">
    <location>
        <begin position="9"/>
        <end position="21"/>
    </location>
</feature>
<dbReference type="InterPro" id="IPR051320">
    <property type="entry name" value="Viral_Replic_Matur_Polypro"/>
</dbReference>
<dbReference type="Pfam" id="PF13650">
    <property type="entry name" value="Asp_protease_2"/>
    <property type="match status" value="1"/>
</dbReference>
<dbReference type="EMBL" id="BSXT01001098">
    <property type="protein sequence ID" value="GMF38602.1"/>
    <property type="molecule type" value="Genomic_DNA"/>
</dbReference>
<dbReference type="Gene3D" id="3.10.10.10">
    <property type="entry name" value="HIV Type 1 Reverse Transcriptase, subunit A, domain 1"/>
    <property type="match status" value="1"/>
</dbReference>
<dbReference type="SUPFAM" id="SSF50630">
    <property type="entry name" value="Acid proteases"/>
    <property type="match status" value="1"/>
</dbReference>
<dbReference type="AlphaFoldDB" id="A0A9W6XGE8"/>
<dbReference type="PANTHER" id="PTHR33064:SF37">
    <property type="entry name" value="RIBONUCLEASE H"/>
    <property type="match status" value="1"/>
</dbReference>
<dbReference type="InterPro" id="IPR043502">
    <property type="entry name" value="DNA/RNA_pol_sf"/>
</dbReference>
<reference evidence="3" key="1">
    <citation type="submission" date="2023-04" db="EMBL/GenBank/DDBJ databases">
        <title>Phytophthora fragariaefolia NBRC 109709.</title>
        <authorList>
            <person name="Ichikawa N."/>
            <person name="Sato H."/>
            <person name="Tonouchi N."/>
        </authorList>
    </citation>
    <scope>NUCLEOTIDE SEQUENCE</scope>
    <source>
        <strain evidence="3">NBRC 109709</strain>
    </source>
</reference>
<evidence type="ECO:0000259" key="2">
    <source>
        <dbReference type="Pfam" id="PF00078"/>
    </source>
</evidence>
<dbReference type="InterPro" id="IPR043128">
    <property type="entry name" value="Rev_trsase/Diguanyl_cyclase"/>
</dbReference>
<feature type="compositionally biased region" description="Polar residues" evidence="1">
    <location>
        <begin position="285"/>
        <end position="298"/>
    </location>
</feature>
<feature type="compositionally biased region" description="Polar residues" evidence="1">
    <location>
        <begin position="230"/>
        <end position="252"/>
    </location>
</feature>